<dbReference type="NCBIfam" id="TIGR02967">
    <property type="entry name" value="guan_deamin"/>
    <property type="match status" value="1"/>
</dbReference>
<dbReference type="GO" id="GO:0008892">
    <property type="term" value="F:guanine deaminase activity"/>
    <property type="evidence" value="ECO:0007669"/>
    <property type="project" value="UniProtKB-EC"/>
</dbReference>
<dbReference type="Pfam" id="PF01979">
    <property type="entry name" value="Amidohydro_1"/>
    <property type="match status" value="1"/>
</dbReference>
<dbReference type="SUPFAM" id="SSF51556">
    <property type="entry name" value="Metallo-dependent hydrolases"/>
    <property type="match status" value="1"/>
</dbReference>
<feature type="domain" description="Amidohydrolase-related" evidence="9">
    <location>
        <begin position="65"/>
        <end position="446"/>
    </location>
</feature>
<evidence type="ECO:0000256" key="2">
    <source>
        <dbReference type="ARBA" id="ARBA00006745"/>
    </source>
</evidence>
<evidence type="ECO:0000313" key="11">
    <source>
        <dbReference type="Proteomes" id="UP001379533"/>
    </source>
</evidence>
<dbReference type="EMBL" id="CP089982">
    <property type="protein sequence ID" value="WXA95851.1"/>
    <property type="molecule type" value="Genomic_DNA"/>
</dbReference>
<keyword evidence="11" id="KW-1185">Reference proteome</keyword>
<keyword evidence="5 8" id="KW-0378">Hydrolase</keyword>
<dbReference type="SUPFAM" id="SSF51338">
    <property type="entry name" value="Composite domain of metallo-dependent hydrolases"/>
    <property type="match status" value="1"/>
</dbReference>
<organism evidence="10 11">
    <name type="scientific">Pendulispora brunnea</name>
    <dbReference type="NCBI Taxonomy" id="2905690"/>
    <lineage>
        <taxon>Bacteria</taxon>
        <taxon>Pseudomonadati</taxon>
        <taxon>Myxococcota</taxon>
        <taxon>Myxococcia</taxon>
        <taxon>Myxococcales</taxon>
        <taxon>Sorangiineae</taxon>
        <taxon>Pendulisporaceae</taxon>
        <taxon>Pendulispora</taxon>
    </lineage>
</organism>
<dbReference type="Gene3D" id="2.30.40.10">
    <property type="entry name" value="Urease, subunit C, domain 1"/>
    <property type="match status" value="1"/>
</dbReference>
<evidence type="ECO:0000259" key="9">
    <source>
        <dbReference type="Pfam" id="PF01979"/>
    </source>
</evidence>
<comment type="catalytic activity">
    <reaction evidence="8">
        <text>guanine + H2O + H(+) = xanthine + NH4(+)</text>
        <dbReference type="Rhea" id="RHEA:14665"/>
        <dbReference type="ChEBI" id="CHEBI:15377"/>
        <dbReference type="ChEBI" id="CHEBI:15378"/>
        <dbReference type="ChEBI" id="CHEBI:16235"/>
        <dbReference type="ChEBI" id="CHEBI:17712"/>
        <dbReference type="ChEBI" id="CHEBI:28938"/>
        <dbReference type="EC" id="3.5.4.3"/>
    </reaction>
</comment>
<keyword evidence="4 8" id="KW-0479">Metal-binding</keyword>
<evidence type="ECO:0000256" key="5">
    <source>
        <dbReference type="ARBA" id="ARBA00022801"/>
    </source>
</evidence>
<evidence type="ECO:0000256" key="4">
    <source>
        <dbReference type="ARBA" id="ARBA00022723"/>
    </source>
</evidence>
<dbReference type="InterPro" id="IPR032466">
    <property type="entry name" value="Metal_Hydrolase"/>
</dbReference>
<dbReference type="InterPro" id="IPR051607">
    <property type="entry name" value="Metallo-dep_hydrolases"/>
</dbReference>
<comment type="similarity">
    <text evidence="2 8">Belongs to the metallo-dependent hydrolases superfamily. ATZ/TRZ family.</text>
</comment>
<evidence type="ECO:0000313" key="10">
    <source>
        <dbReference type="EMBL" id="WXA95851.1"/>
    </source>
</evidence>
<accession>A0ABZ2KAY5</accession>
<evidence type="ECO:0000256" key="1">
    <source>
        <dbReference type="ARBA" id="ARBA00004984"/>
    </source>
</evidence>
<name>A0ABZ2KAY5_9BACT</name>
<comment type="function">
    <text evidence="8">Catalyzes the hydrolytic deamination of guanine, producing xanthine and ammonia.</text>
</comment>
<sequence length="462" mass="49764">MTDVRGRSIFGTFFHAPAPGALEVLHEAVVAVDEKGTISRVARRGESGYEAARAAADVVLPDGCYLLPGFVDLHVHAPQYPQLGQALDVPLEVWLQKYTFPLEARYANTDFARRSYEALVADLLSHGTTTGLYFATVHQEATRLLVDICLEKGQRALVGKVVMDDPATCPDFYRDGSTEAALADTRAFIDYVRAHPDNGEARVLPVVTPRFIPSCTDESLAGLGKIAAESGCHVQTHCSESDWEHGFVLERHGVTDTESLDRFGLLTRRTVLAHGTFITGADMDRIAQRGSAVAHCPLSNVYFSSAVFPLRAAMARGVRVGLGTDISGGPSASLFDSVRMALAAGRMLEIGVNPDLPPERRGRPDSRIDTATAFHLATAAGGHALDLPIGQFTPGYHFDAMLIDTRVPDGTIRILAESSLEDVLQKILYLASKPNIVQVWVGGHSVATRTPSAIKTVPSNPS</sequence>
<comment type="cofactor">
    <cofactor evidence="8">
        <name>Zn(2+)</name>
        <dbReference type="ChEBI" id="CHEBI:29105"/>
    </cofactor>
    <text evidence="8">Binds 1 zinc ion per subunit.</text>
</comment>
<proteinExistence type="inferred from homology"/>
<protein>
    <recommendedName>
        <fullName evidence="3 7">Guanine deaminase</fullName>
        <shortName evidence="8">Guanase</shortName>
        <ecNumber evidence="3 7">3.5.4.3</ecNumber>
    </recommendedName>
    <alternativeName>
        <fullName evidence="8">Guanine aminohydrolase</fullName>
    </alternativeName>
</protein>
<dbReference type="PANTHER" id="PTHR11271:SF6">
    <property type="entry name" value="GUANINE DEAMINASE"/>
    <property type="match status" value="1"/>
</dbReference>
<dbReference type="EC" id="3.5.4.3" evidence="3 7"/>
<dbReference type="InterPro" id="IPR011059">
    <property type="entry name" value="Metal-dep_hydrolase_composite"/>
</dbReference>
<dbReference type="PANTHER" id="PTHR11271">
    <property type="entry name" value="GUANINE DEAMINASE"/>
    <property type="match status" value="1"/>
</dbReference>
<dbReference type="RefSeq" id="WP_394846461.1">
    <property type="nucleotide sequence ID" value="NZ_CP089982.1"/>
</dbReference>
<evidence type="ECO:0000256" key="8">
    <source>
        <dbReference type="RuleBase" id="RU366009"/>
    </source>
</evidence>
<evidence type="ECO:0000256" key="7">
    <source>
        <dbReference type="NCBIfam" id="TIGR02967"/>
    </source>
</evidence>
<gene>
    <name evidence="10" type="primary">guaD</name>
    <name evidence="10" type="ORF">LZC95_03225</name>
</gene>
<comment type="pathway">
    <text evidence="1 8">Purine metabolism; guanine degradation; xanthine from guanine: step 1/1.</text>
</comment>
<reference evidence="10 11" key="1">
    <citation type="submission" date="2021-12" db="EMBL/GenBank/DDBJ databases">
        <title>Discovery of the Pendulisporaceae a myxobacterial family with distinct sporulation behavior and unique specialized metabolism.</title>
        <authorList>
            <person name="Garcia R."/>
            <person name="Popoff A."/>
            <person name="Bader C.D."/>
            <person name="Loehr J."/>
            <person name="Walesch S."/>
            <person name="Walt C."/>
            <person name="Boldt J."/>
            <person name="Bunk B."/>
            <person name="Haeckl F.J.F.P.J."/>
            <person name="Gunesch A.P."/>
            <person name="Birkelbach J."/>
            <person name="Nuebel U."/>
            <person name="Pietschmann T."/>
            <person name="Bach T."/>
            <person name="Mueller R."/>
        </authorList>
    </citation>
    <scope>NUCLEOTIDE SEQUENCE [LARGE SCALE GENOMIC DNA]</scope>
    <source>
        <strain evidence="10 11">MSr12523</strain>
    </source>
</reference>
<keyword evidence="6 8" id="KW-0862">Zinc</keyword>
<dbReference type="InterPro" id="IPR014311">
    <property type="entry name" value="Guanine_deaminase"/>
</dbReference>
<dbReference type="Gene3D" id="3.20.20.140">
    <property type="entry name" value="Metal-dependent hydrolases"/>
    <property type="match status" value="1"/>
</dbReference>
<evidence type="ECO:0000256" key="6">
    <source>
        <dbReference type="ARBA" id="ARBA00022833"/>
    </source>
</evidence>
<dbReference type="Proteomes" id="UP001379533">
    <property type="component" value="Chromosome"/>
</dbReference>
<dbReference type="InterPro" id="IPR006680">
    <property type="entry name" value="Amidohydro-rel"/>
</dbReference>
<evidence type="ECO:0000256" key="3">
    <source>
        <dbReference type="ARBA" id="ARBA00012781"/>
    </source>
</evidence>